<dbReference type="EMBL" id="PNFZ01000003">
    <property type="protein sequence ID" value="PMB98311.1"/>
    <property type="molecule type" value="Genomic_DNA"/>
</dbReference>
<feature type="transmembrane region" description="Helical" evidence="1">
    <location>
        <begin position="7"/>
        <end position="28"/>
    </location>
</feature>
<dbReference type="AlphaFoldDB" id="A0A2N6PI04"/>
<protein>
    <submittedName>
        <fullName evidence="2">Uncharacterized protein</fullName>
    </submittedName>
</protein>
<evidence type="ECO:0000313" key="3">
    <source>
        <dbReference type="Proteomes" id="UP000235703"/>
    </source>
</evidence>
<proteinExistence type="predicted"/>
<gene>
    <name evidence="2" type="ORF">CJ198_08110</name>
</gene>
<keyword evidence="1" id="KW-0812">Transmembrane</keyword>
<name>A0A2N6PI04_9MICO</name>
<feature type="transmembrane region" description="Helical" evidence="1">
    <location>
        <begin position="34"/>
        <end position="51"/>
    </location>
</feature>
<sequence length="61" mass="6488">MRHLGYLAAVAAAVLGLVVLFTGGFGLTEHSVEAAVGLIVLSLAITLWQRSRDQRTAGRRP</sequence>
<comment type="caution">
    <text evidence="2">The sequence shown here is derived from an EMBL/GenBank/DDBJ whole genome shotgun (WGS) entry which is preliminary data.</text>
</comment>
<reference evidence="2 3" key="1">
    <citation type="submission" date="2017-09" db="EMBL/GenBank/DDBJ databases">
        <title>Bacterial strain isolated from the female urinary microbiota.</title>
        <authorList>
            <person name="Thomas-White K."/>
            <person name="Kumar N."/>
            <person name="Forster S."/>
            <person name="Putonti C."/>
            <person name="Lawley T."/>
            <person name="Wolfe A.J."/>
        </authorList>
    </citation>
    <scope>NUCLEOTIDE SEQUENCE [LARGE SCALE GENOMIC DNA]</scope>
    <source>
        <strain evidence="2 3">UMB0680</strain>
    </source>
</reference>
<dbReference type="RefSeq" id="WP_102162107.1">
    <property type="nucleotide sequence ID" value="NZ_JALXPM010000018.1"/>
</dbReference>
<keyword evidence="1" id="KW-1133">Transmembrane helix</keyword>
<evidence type="ECO:0000313" key="2">
    <source>
        <dbReference type="EMBL" id="PMB98311.1"/>
    </source>
</evidence>
<evidence type="ECO:0000256" key="1">
    <source>
        <dbReference type="SAM" id="Phobius"/>
    </source>
</evidence>
<dbReference type="GeneID" id="86842826"/>
<accession>A0A2N6PI04</accession>
<keyword evidence="1" id="KW-0472">Membrane</keyword>
<organism evidence="2 3">
    <name type="scientific">Brevibacterium luteolum</name>
    <dbReference type="NCBI Taxonomy" id="199591"/>
    <lineage>
        <taxon>Bacteria</taxon>
        <taxon>Bacillati</taxon>
        <taxon>Actinomycetota</taxon>
        <taxon>Actinomycetes</taxon>
        <taxon>Micrococcales</taxon>
        <taxon>Brevibacteriaceae</taxon>
        <taxon>Brevibacterium</taxon>
    </lineage>
</organism>
<keyword evidence="3" id="KW-1185">Reference proteome</keyword>
<dbReference type="Proteomes" id="UP000235703">
    <property type="component" value="Unassembled WGS sequence"/>
</dbReference>